<dbReference type="AlphaFoldDB" id="A0A9X7VWM3"/>
<dbReference type="Proteomes" id="UP000663505">
    <property type="component" value="Chromosome"/>
</dbReference>
<feature type="transmembrane region" description="Helical" evidence="1">
    <location>
        <begin position="34"/>
        <end position="51"/>
    </location>
</feature>
<protein>
    <submittedName>
        <fullName evidence="2">Uncharacterized protein</fullName>
    </submittedName>
</protein>
<keyword evidence="1" id="KW-0812">Transmembrane</keyword>
<keyword evidence="1" id="KW-0472">Membrane</keyword>
<dbReference type="EMBL" id="CP071182">
    <property type="protein sequence ID" value="QSO46431.1"/>
    <property type="molecule type" value="Genomic_DNA"/>
</dbReference>
<organism evidence="2 3">
    <name type="scientific">Alicyclobacillus mengziensis</name>
    <dbReference type="NCBI Taxonomy" id="2931921"/>
    <lineage>
        <taxon>Bacteria</taxon>
        <taxon>Bacillati</taxon>
        <taxon>Bacillota</taxon>
        <taxon>Bacilli</taxon>
        <taxon>Bacillales</taxon>
        <taxon>Alicyclobacillaceae</taxon>
        <taxon>Alicyclobacillus</taxon>
    </lineage>
</organism>
<dbReference type="RefSeq" id="WP_206655800.1">
    <property type="nucleotide sequence ID" value="NZ_CP071182.1"/>
</dbReference>
<evidence type="ECO:0000313" key="3">
    <source>
        <dbReference type="Proteomes" id="UP000663505"/>
    </source>
</evidence>
<keyword evidence="3" id="KW-1185">Reference proteome</keyword>
<sequence length="52" mass="5708">MHGSFWSLMPFLIGIPISVVKLPLMQSTRYKLKPALFVAGGSTVLYALAGWL</sequence>
<proteinExistence type="predicted"/>
<accession>A0A9X7VWM3</accession>
<gene>
    <name evidence="2" type="ORF">JZ786_18410</name>
</gene>
<keyword evidence="1" id="KW-1133">Transmembrane helix</keyword>
<evidence type="ECO:0000313" key="2">
    <source>
        <dbReference type="EMBL" id="QSO46431.1"/>
    </source>
</evidence>
<feature type="transmembrane region" description="Helical" evidence="1">
    <location>
        <begin position="6"/>
        <end position="22"/>
    </location>
</feature>
<evidence type="ECO:0000256" key="1">
    <source>
        <dbReference type="SAM" id="Phobius"/>
    </source>
</evidence>
<reference evidence="2 3" key="1">
    <citation type="submission" date="2021-02" db="EMBL/GenBank/DDBJ databases">
        <title>Alicyclobacillus curvatus sp. nov. and Alicyclobacillus mengziensis sp. nov., two acidophilic bacteria isolated from acid mine drainage.</title>
        <authorList>
            <person name="Huang Y."/>
        </authorList>
    </citation>
    <scope>NUCLEOTIDE SEQUENCE [LARGE SCALE GENOMIC DNA]</scope>
    <source>
        <strain evidence="2 3">S30H14</strain>
    </source>
</reference>
<dbReference type="KEGG" id="afx:JZ786_18410"/>
<name>A0A9X7VWM3_9BACL</name>